<sequence>MSIWEVEHLIVANVSKEKITLDGHAGYAEPGKDIVCAAVTALVQTMVHRSQIQRRGRCNL</sequence>
<keyword evidence="1" id="KW-0690">Ribosome biogenesis</keyword>
<gene>
    <name evidence="7" type="ORF">EDD74_1398</name>
</gene>
<dbReference type="InterPro" id="IPR007422">
    <property type="entry name" value="Peptidase_Prp"/>
</dbReference>
<dbReference type="GO" id="GO:0042254">
    <property type="term" value="P:ribosome biogenesis"/>
    <property type="evidence" value="ECO:0007669"/>
    <property type="project" value="UniProtKB-KW"/>
</dbReference>
<evidence type="ECO:0000256" key="5">
    <source>
        <dbReference type="ARBA" id="ARBA00044503"/>
    </source>
</evidence>
<dbReference type="CDD" id="cd16332">
    <property type="entry name" value="Prp-like"/>
    <property type="match status" value="1"/>
</dbReference>
<evidence type="ECO:0000256" key="3">
    <source>
        <dbReference type="ARBA" id="ARBA00022801"/>
    </source>
</evidence>
<evidence type="ECO:0000256" key="4">
    <source>
        <dbReference type="ARBA" id="ARBA00022807"/>
    </source>
</evidence>
<dbReference type="SUPFAM" id="SSF118010">
    <property type="entry name" value="TM1457-like"/>
    <property type="match status" value="1"/>
</dbReference>
<name>A0A4R3J8Z4_9FIRM</name>
<protein>
    <recommendedName>
        <fullName evidence="6">Ribosomal processing cysteine protease Prp</fullName>
    </recommendedName>
</protein>
<keyword evidence="4" id="KW-0788">Thiol protease</keyword>
<dbReference type="EMBL" id="SLZV01000039">
    <property type="protein sequence ID" value="TCS61020.1"/>
    <property type="molecule type" value="Genomic_DNA"/>
</dbReference>
<evidence type="ECO:0000313" key="8">
    <source>
        <dbReference type="Proteomes" id="UP000294613"/>
    </source>
</evidence>
<dbReference type="Pfam" id="PF04327">
    <property type="entry name" value="Peptidase_Prp"/>
    <property type="match status" value="1"/>
</dbReference>
<comment type="caution">
    <text evidence="7">The sequence shown here is derived from an EMBL/GenBank/DDBJ whole genome shotgun (WGS) entry which is preliminary data.</text>
</comment>
<comment type="similarity">
    <text evidence="5">Belongs to the Prp family.</text>
</comment>
<reference evidence="7 8" key="1">
    <citation type="submission" date="2019-03" db="EMBL/GenBank/DDBJ databases">
        <title>Genomic Encyclopedia of Type Strains, Phase IV (KMG-IV): sequencing the most valuable type-strain genomes for metagenomic binning, comparative biology and taxonomic classification.</title>
        <authorList>
            <person name="Goeker M."/>
        </authorList>
    </citation>
    <scope>NUCLEOTIDE SEQUENCE [LARGE SCALE GENOMIC DNA]</scope>
    <source>
        <strain evidence="7 8">DSM 103426</strain>
    </source>
</reference>
<keyword evidence="2 7" id="KW-0645">Protease</keyword>
<dbReference type="GO" id="GO:0006508">
    <property type="term" value="P:proteolysis"/>
    <property type="evidence" value="ECO:0007669"/>
    <property type="project" value="UniProtKB-KW"/>
</dbReference>
<evidence type="ECO:0000313" key="7">
    <source>
        <dbReference type="EMBL" id="TCS61020.1"/>
    </source>
</evidence>
<organism evidence="7 8">
    <name type="scientific">Faecalimonas umbilicata</name>
    <dbReference type="NCBI Taxonomy" id="1912855"/>
    <lineage>
        <taxon>Bacteria</taxon>
        <taxon>Bacillati</taxon>
        <taxon>Bacillota</taxon>
        <taxon>Clostridia</taxon>
        <taxon>Lachnospirales</taxon>
        <taxon>Lachnospiraceae</taxon>
        <taxon>Faecalimonas</taxon>
    </lineage>
</organism>
<accession>A0A4R3J8Z4</accession>
<keyword evidence="3" id="KW-0378">Hydrolase</keyword>
<evidence type="ECO:0000256" key="6">
    <source>
        <dbReference type="ARBA" id="ARBA00044538"/>
    </source>
</evidence>
<dbReference type="RefSeq" id="WP_116442204.1">
    <property type="nucleotide sequence ID" value="NZ_BHEO01000008.1"/>
</dbReference>
<dbReference type="GO" id="GO:0008234">
    <property type="term" value="F:cysteine-type peptidase activity"/>
    <property type="evidence" value="ECO:0007669"/>
    <property type="project" value="UniProtKB-KW"/>
</dbReference>
<evidence type="ECO:0000256" key="2">
    <source>
        <dbReference type="ARBA" id="ARBA00022670"/>
    </source>
</evidence>
<proteinExistence type="inferred from homology"/>
<dbReference type="AlphaFoldDB" id="A0A4R3J8Z4"/>
<evidence type="ECO:0000256" key="1">
    <source>
        <dbReference type="ARBA" id="ARBA00022517"/>
    </source>
</evidence>
<dbReference type="Proteomes" id="UP000294613">
    <property type="component" value="Unassembled WGS sequence"/>
</dbReference>
<dbReference type="Gene3D" id="3.30.70.1490">
    <property type="entry name" value="Cysteine protease Prp"/>
    <property type="match status" value="1"/>
</dbReference>
<dbReference type="InterPro" id="IPR036764">
    <property type="entry name" value="Peptidase_Prp_sf"/>
</dbReference>